<reference evidence="3 4" key="1">
    <citation type="submission" date="2015-12" db="EMBL/GenBank/DDBJ databases">
        <title>Draft Genome Sequence of Olsenella scatoligenes SK9K4T; a Producer of 3-Methylindole- (skatole) and 4-Methylphenol- (p-cresol) Isolated from Pig Feces.</title>
        <authorList>
            <person name="Li X."/>
            <person name="Borg B."/>
            <person name="Canibe N."/>
        </authorList>
    </citation>
    <scope>NUCLEOTIDE SEQUENCE [LARGE SCALE GENOMIC DNA]</scope>
    <source>
        <strain evidence="3 4">SK9K4</strain>
    </source>
</reference>
<dbReference type="InterPro" id="IPR003509">
    <property type="entry name" value="UPF0102_YraN-like"/>
</dbReference>
<dbReference type="OrthoDB" id="9794876at2"/>
<comment type="similarity">
    <text evidence="1 2">Belongs to the UPF0102 family.</text>
</comment>
<dbReference type="STRING" id="1299998.AUL39_05295"/>
<protein>
    <recommendedName>
        <fullName evidence="2">UPF0102 protein AUL39_05295</fullName>
    </recommendedName>
</protein>
<name>A0A100YVF3_TRASO</name>
<evidence type="ECO:0000256" key="1">
    <source>
        <dbReference type="ARBA" id="ARBA00006738"/>
    </source>
</evidence>
<gene>
    <name evidence="3" type="ORF">AUL39_05295</name>
</gene>
<comment type="caution">
    <text evidence="3">The sequence shown here is derived from an EMBL/GenBank/DDBJ whole genome shotgun (WGS) entry which is preliminary data.</text>
</comment>
<dbReference type="Gene3D" id="3.40.1350.10">
    <property type="match status" value="1"/>
</dbReference>
<accession>A0A100YVF3</accession>
<proteinExistence type="inferred from homology"/>
<keyword evidence="4" id="KW-1185">Reference proteome</keyword>
<dbReference type="GO" id="GO:0003676">
    <property type="term" value="F:nucleic acid binding"/>
    <property type="evidence" value="ECO:0007669"/>
    <property type="project" value="InterPro"/>
</dbReference>
<dbReference type="PANTHER" id="PTHR34039">
    <property type="entry name" value="UPF0102 PROTEIN YRAN"/>
    <property type="match status" value="1"/>
</dbReference>
<dbReference type="SUPFAM" id="SSF52980">
    <property type="entry name" value="Restriction endonuclease-like"/>
    <property type="match status" value="1"/>
</dbReference>
<dbReference type="Pfam" id="PF02021">
    <property type="entry name" value="UPF0102"/>
    <property type="match status" value="1"/>
</dbReference>
<dbReference type="RefSeq" id="WP_059054445.1">
    <property type="nucleotide sequence ID" value="NZ_LOJF01000009.1"/>
</dbReference>
<organism evidence="3 4">
    <name type="scientific">Tractidigestivibacter scatoligenes</name>
    <name type="common">Olsenella scatoligenes</name>
    <dbReference type="NCBI Taxonomy" id="1299998"/>
    <lineage>
        <taxon>Bacteria</taxon>
        <taxon>Bacillati</taxon>
        <taxon>Actinomycetota</taxon>
        <taxon>Coriobacteriia</taxon>
        <taxon>Coriobacteriales</taxon>
        <taxon>Atopobiaceae</taxon>
        <taxon>Tractidigestivibacter</taxon>
    </lineage>
</organism>
<dbReference type="EMBL" id="LOJF01000009">
    <property type="protein sequence ID" value="KUH58417.1"/>
    <property type="molecule type" value="Genomic_DNA"/>
</dbReference>
<dbReference type="Proteomes" id="UP000054078">
    <property type="component" value="Unassembled WGS sequence"/>
</dbReference>
<dbReference type="InterPro" id="IPR011856">
    <property type="entry name" value="tRNA_endonuc-like_dom_sf"/>
</dbReference>
<dbReference type="HAMAP" id="MF_00048">
    <property type="entry name" value="UPF0102"/>
    <property type="match status" value="1"/>
</dbReference>
<sequence>MRDTTFGAQGMPGWSRESGPIHSEYCYGHIAWDPDEDGFGYSGQSESRYFEFDGAGDPSIGLDLPRKPLEEYTTKELGVKGERIAASYLASHGFRILEMNWRCKAGEVDIVATMDEPDEDLRRSVVLIEVKTRLALGDEADYMPEIAVDPKKRNKYRLLGLLYLVDHTDVDSVRFDVVAVNITRDEHAELRHLVCAFSWDD</sequence>
<dbReference type="PANTHER" id="PTHR34039:SF1">
    <property type="entry name" value="UPF0102 PROTEIN YRAN"/>
    <property type="match status" value="1"/>
</dbReference>
<evidence type="ECO:0000256" key="2">
    <source>
        <dbReference type="HAMAP-Rule" id="MF_00048"/>
    </source>
</evidence>
<dbReference type="InterPro" id="IPR011335">
    <property type="entry name" value="Restrct_endonuc-II-like"/>
</dbReference>
<dbReference type="AlphaFoldDB" id="A0A100YVF3"/>
<evidence type="ECO:0000313" key="3">
    <source>
        <dbReference type="EMBL" id="KUH58417.1"/>
    </source>
</evidence>
<evidence type="ECO:0000313" key="4">
    <source>
        <dbReference type="Proteomes" id="UP000054078"/>
    </source>
</evidence>